<dbReference type="Pfam" id="PF19568">
    <property type="entry name" value="Spore_III_AA"/>
    <property type="match status" value="1"/>
</dbReference>
<keyword evidence="2" id="KW-0067">ATP-binding</keyword>
<evidence type="ECO:0000313" key="4">
    <source>
        <dbReference type="EMBL" id="QXM06013.1"/>
    </source>
</evidence>
<proteinExistence type="predicted"/>
<evidence type="ECO:0000256" key="1">
    <source>
        <dbReference type="ARBA" id="ARBA00022741"/>
    </source>
</evidence>
<evidence type="ECO:0000256" key="2">
    <source>
        <dbReference type="ARBA" id="ARBA00022840"/>
    </source>
</evidence>
<dbReference type="NCBIfam" id="TIGR02858">
    <property type="entry name" value="spore_III_AA"/>
    <property type="match status" value="1"/>
</dbReference>
<reference evidence="4" key="1">
    <citation type="submission" date="2021-07" db="EMBL/GenBank/DDBJ databases">
        <title>Complete genome sequence of Crassaminicella sp. 143-21, isolated from a deep-sea hydrothermal vent.</title>
        <authorList>
            <person name="Li X."/>
        </authorList>
    </citation>
    <scope>NUCLEOTIDE SEQUENCE</scope>
    <source>
        <strain evidence="4">143-21</strain>
    </source>
</reference>
<dbReference type="PANTHER" id="PTHR20953">
    <property type="entry name" value="KINASE-RELATED"/>
    <property type="match status" value="1"/>
</dbReference>
<evidence type="ECO:0000313" key="5">
    <source>
        <dbReference type="Proteomes" id="UP000886818"/>
    </source>
</evidence>
<evidence type="ECO:0000259" key="3">
    <source>
        <dbReference type="SMART" id="SM00382"/>
    </source>
</evidence>
<keyword evidence="5" id="KW-1185">Reference proteome</keyword>
<feature type="domain" description="AAA+ ATPase" evidence="3">
    <location>
        <begin position="167"/>
        <end position="316"/>
    </location>
</feature>
<gene>
    <name evidence="4" type="primary">spoIIIAA</name>
    <name evidence="4" type="ORF">KVH43_11745</name>
</gene>
<dbReference type="EMBL" id="CP078093">
    <property type="protein sequence ID" value="QXM06013.1"/>
    <property type="molecule type" value="Genomic_DNA"/>
</dbReference>
<accession>A0ABX8RAD4</accession>
<dbReference type="InterPro" id="IPR003593">
    <property type="entry name" value="AAA+_ATPase"/>
</dbReference>
<keyword evidence="1" id="KW-0547">Nucleotide-binding</keyword>
<dbReference type="InterPro" id="IPR045735">
    <property type="entry name" value="Spore_III_AA_AAA+_ATPase"/>
</dbReference>
<name>A0ABX8RAD4_9CLOT</name>
<dbReference type="InterPro" id="IPR014217">
    <property type="entry name" value="Spore_III_AA"/>
</dbReference>
<sequence length="347" mass="39244">MNTLKDKNFEKLNTYKKHLKESILEALPLKLREIFIQLPSKLIKDMEEIRLRVNRPLMISANNKEFYVGKKGNIITNVQESYKVTKLDIEKAYQLITDYSLYALEDEIRNGFVTLKGGHRVGICGTTVLNNGQIKTIKNISGLNIRISKEKLGISNKLIPYLLDNNEFCNTLIISPPQCGKTTLLRDIIRNLSNGMENIGFSGFKVAVVDERSEICGIYQGIPQNDVGAKTDVLDACPKAEGIMMLIRSMSPHIIATDEIGKREDIFAIHEALNAGIKLITTVHGRNFDEINRRNNLKSLLMQGIFERIIILSNKPKVGTIEKIIDGKKNKIIVSYPFLDRRDNIVC</sequence>
<dbReference type="PANTHER" id="PTHR20953:SF3">
    <property type="entry name" value="P-LOOP CONTAINING NUCLEOSIDE TRIPHOSPHATE HYDROLASES SUPERFAMILY PROTEIN"/>
    <property type="match status" value="1"/>
</dbReference>
<dbReference type="SMART" id="SM00382">
    <property type="entry name" value="AAA"/>
    <property type="match status" value="1"/>
</dbReference>
<organism evidence="4 5">
    <name type="scientific">Crassaminicella indica</name>
    <dbReference type="NCBI Taxonomy" id="2855394"/>
    <lineage>
        <taxon>Bacteria</taxon>
        <taxon>Bacillati</taxon>
        <taxon>Bacillota</taxon>
        <taxon>Clostridia</taxon>
        <taxon>Eubacteriales</taxon>
        <taxon>Clostridiaceae</taxon>
        <taxon>Crassaminicella</taxon>
    </lineage>
</organism>
<dbReference type="Proteomes" id="UP000886818">
    <property type="component" value="Chromosome"/>
</dbReference>
<protein>
    <submittedName>
        <fullName evidence="4">Stage III sporulation protein AA</fullName>
    </submittedName>
</protein>
<dbReference type="RefSeq" id="WP_218282710.1">
    <property type="nucleotide sequence ID" value="NZ_CP078093.1"/>
</dbReference>